<keyword evidence="3 4" id="KW-1015">Disulfide bond</keyword>
<evidence type="ECO:0000256" key="1">
    <source>
        <dbReference type="ARBA" id="ARBA00022729"/>
    </source>
</evidence>
<evidence type="ECO:0000313" key="6">
    <source>
        <dbReference type="EMBL" id="NXU92476.1"/>
    </source>
</evidence>
<keyword evidence="7" id="KW-1185">Reference proteome</keyword>
<feature type="domain" description="SRCR" evidence="5">
    <location>
        <begin position="52"/>
        <end position="153"/>
    </location>
</feature>
<evidence type="ECO:0000256" key="4">
    <source>
        <dbReference type="PROSITE-ProRule" id="PRU00196"/>
    </source>
</evidence>
<dbReference type="PROSITE" id="PS50287">
    <property type="entry name" value="SRCR_2"/>
    <property type="match status" value="2"/>
</dbReference>
<feature type="disulfide bond" evidence="4">
    <location>
        <begin position="13"/>
        <end position="23"/>
    </location>
</feature>
<feature type="domain" description="SRCR" evidence="5">
    <location>
        <begin position="1"/>
        <end position="44"/>
    </location>
</feature>
<name>A0A7L3PMI0_9DEND</name>
<comment type="caution">
    <text evidence="6">The sequence shown here is derived from an EMBL/GenBank/DDBJ whole genome shotgun (WGS) entry which is preliminary data.</text>
</comment>
<reference evidence="6 7" key="1">
    <citation type="submission" date="2019-09" db="EMBL/GenBank/DDBJ databases">
        <title>Bird 10,000 Genomes (B10K) Project - Family phase.</title>
        <authorList>
            <person name="Zhang G."/>
        </authorList>
    </citation>
    <scope>NUCLEOTIDE SEQUENCE [LARGE SCALE GENOMIC DNA]</scope>
    <source>
        <strain evidence="6">OUT-0059</strain>
        <tissue evidence="6">Muscle</tissue>
    </source>
</reference>
<evidence type="ECO:0000256" key="2">
    <source>
        <dbReference type="ARBA" id="ARBA00022737"/>
    </source>
</evidence>
<dbReference type="EMBL" id="VZUH01054507">
    <property type="protein sequence ID" value="NXU92476.1"/>
    <property type="molecule type" value="Genomic_DNA"/>
</dbReference>
<dbReference type="SMART" id="SM00202">
    <property type="entry name" value="SR"/>
    <property type="match status" value="1"/>
</dbReference>
<gene>
    <name evidence="6" type="primary">Dmbt1_2</name>
    <name evidence="6" type="ORF">XIPELE_R05268</name>
</gene>
<evidence type="ECO:0000259" key="5">
    <source>
        <dbReference type="PROSITE" id="PS50287"/>
    </source>
</evidence>
<protein>
    <submittedName>
        <fullName evidence="6">DMBT1 protein</fullName>
    </submittedName>
</protein>
<organism evidence="6 7">
    <name type="scientific">Xiphorhynchus elegans</name>
    <name type="common">elegant woodcreeper</name>
    <dbReference type="NCBI Taxonomy" id="269412"/>
    <lineage>
        <taxon>Eukaryota</taxon>
        <taxon>Metazoa</taxon>
        <taxon>Chordata</taxon>
        <taxon>Craniata</taxon>
        <taxon>Vertebrata</taxon>
        <taxon>Euteleostomi</taxon>
        <taxon>Archelosauria</taxon>
        <taxon>Archosauria</taxon>
        <taxon>Dinosauria</taxon>
        <taxon>Saurischia</taxon>
        <taxon>Theropoda</taxon>
        <taxon>Coelurosauria</taxon>
        <taxon>Aves</taxon>
        <taxon>Neognathae</taxon>
        <taxon>Neoaves</taxon>
        <taxon>Telluraves</taxon>
        <taxon>Australaves</taxon>
        <taxon>Passeriformes</taxon>
        <taxon>Dendrocolaptidae</taxon>
        <taxon>Xiphorhynchus</taxon>
    </lineage>
</organism>
<feature type="non-terminal residue" evidence="6">
    <location>
        <position position="1"/>
    </location>
</feature>
<dbReference type="FunFam" id="3.10.250.10:FF:000009">
    <property type="entry name" value="WC1"/>
    <property type="match status" value="1"/>
</dbReference>
<dbReference type="AlphaFoldDB" id="A0A7L3PMI0"/>
<dbReference type="Gene3D" id="3.10.250.10">
    <property type="entry name" value="SRCR-like domain"/>
    <property type="match status" value="2"/>
</dbReference>
<dbReference type="Pfam" id="PF00530">
    <property type="entry name" value="SRCR"/>
    <property type="match status" value="2"/>
</dbReference>
<keyword evidence="1" id="KW-0732">Signal</keyword>
<evidence type="ECO:0000256" key="3">
    <source>
        <dbReference type="ARBA" id="ARBA00023157"/>
    </source>
</evidence>
<dbReference type="GO" id="GO:0016020">
    <property type="term" value="C:membrane"/>
    <property type="evidence" value="ECO:0007669"/>
    <property type="project" value="InterPro"/>
</dbReference>
<dbReference type="PRINTS" id="PR00258">
    <property type="entry name" value="SPERACTRCPTR"/>
</dbReference>
<evidence type="ECO:0000313" key="7">
    <source>
        <dbReference type="Proteomes" id="UP000551443"/>
    </source>
</evidence>
<feature type="non-terminal residue" evidence="6">
    <location>
        <position position="158"/>
    </location>
</feature>
<dbReference type="InterPro" id="IPR036772">
    <property type="entry name" value="SRCR-like_dom_sf"/>
</dbReference>
<dbReference type="SUPFAM" id="SSF56487">
    <property type="entry name" value="SRCR-like"/>
    <property type="match status" value="2"/>
</dbReference>
<comment type="caution">
    <text evidence="4">Lacks conserved residue(s) required for the propagation of feature annotation.</text>
</comment>
<sequence>QGTGRIWLEPYFCSGTEEGLEQCPHIGWGQHFCGHERDVGVICTGEGSRLALRLVDGGGPCAGRVEVKLRGQWGSVADRPWDMEDAEVVCQQLGCGSAAGAYYARDRFGPGTGAINLALVDCKGDEATLWDCEIRGWGPYYSIHDLDIAVVCQGRSRA</sequence>
<feature type="disulfide bond" evidence="4">
    <location>
        <begin position="122"/>
        <end position="132"/>
    </location>
</feature>
<dbReference type="PANTHER" id="PTHR19331">
    <property type="entry name" value="SCAVENGER RECEPTOR DOMAIN-CONTAINING"/>
    <property type="match status" value="1"/>
</dbReference>
<dbReference type="PANTHER" id="PTHR19331:SF487">
    <property type="entry name" value="SOLUBLE SCAVENGER RECEPTOR CYSTEINE-RICH DOMAIN-CONTAINING PROTEIN SSC5D"/>
    <property type="match status" value="1"/>
</dbReference>
<keyword evidence="2" id="KW-0677">Repeat</keyword>
<accession>A0A7L3PMI0</accession>
<dbReference type="Proteomes" id="UP000551443">
    <property type="component" value="Unassembled WGS sequence"/>
</dbReference>
<proteinExistence type="predicted"/>
<dbReference type="InterPro" id="IPR001190">
    <property type="entry name" value="SRCR"/>
</dbReference>